<evidence type="ECO:0000313" key="2">
    <source>
        <dbReference type="EMBL" id="MCO5783698.1"/>
    </source>
</evidence>
<accession>A0ABT1BCU7</accession>
<protein>
    <submittedName>
        <fullName evidence="2">Uncharacterized protein</fullName>
    </submittedName>
</protein>
<reference evidence="2" key="1">
    <citation type="submission" date="2021-11" db="EMBL/GenBank/DDBJ databases">
        <title>Citrobacter meridianamericanus sp. nov. isolated from soil.</title>
        <authorList>
            <person name="Furlan J.P.R."/>
            <person name="Stehling E.G."/>
        </authorList>
    </citation>
    <scope>NUCLEOTIDE SEQUENCE</scope>
    <source>
        <strain evidence="2">BR102</strain>
    </source>
</reference>
<sequence length="50" mass="5278">MEIEIPWLNGVVTGICFTIGQPAEPAIIDDRSDAGTTGTGSERLCATRLT</sequence>
<evidence type="ECO:0000256" key="1">
    <source>
        <dbReference type="SAM" id="MobiDB-lite"/>
    </source>
</evidence>
<dbReference type="EMBL" id="JAJJVQ010000008">
    <property type="protein sequence ID" value="MCO5783698.1"/>
    <property type="molecule type" value="Genomic_DNA"/>
</dbReference>
<feature type="region of interest" description="Disordered" evidence="1">
    <location>
        <begin position="29"/>
        <end position="50"/>
    </location>
</feature>
<organism evidence="2 3">
    <name type="scientific">Citrobacter meridianamericanus</name>
    <dbReference type="NCBI Taxonomy" id="2894201"/>
    <lineage>
        <taxon>Bacteria</taxon>
        <taxon>Pseudomonadati</taxon>
        <taxon>Pseudomonadota</taxon>
        <taxon>Gammaproteobacteria</taxon>
        <taxon>Enterobacterales</taxon>
        <taxon>Enterobacteriaceae</taxon>
        <taxon>Citrobacter</taxon>
    </lineage>
</organism>
<dbReference type="RefSeq" id="WP_187252389.1">
    <property type="nucleotide sequence ID" value="NZ_JAJJVQ010000008.1"/>
</dbReference>
<dbReference type="Proteomes" id="UP001139290">
    <property type="component" value="Unassembled WGS sequence"/>
</dbReference>
<evidence type="ECO:0000313" key="3">
    <source>
        <dbReference type="Proteomes" id="UP001139290"/>
    </source>
</evidence>
<keyword evidence="3" id="KW-1185">Reference proteome</keyword>
<name>A0ABT1BCU7_9ENTR</name>
<comment type="caution">
    <text evidence="2">The sequence shown here is derived from an EMBL/GenBank/DDBJ whole genome shotgun (WGS) entry which is preliminary data.</text>
</comment>
<gene>
    <name evidence="2" type="ORF">LOD26_20620</name>
</gene>
<proteinExistence type="predicted"/>